<dbReference type="Gene3D" id="3.40.50.800">
    <property type="entry name" value="Anticodon-binding domain"/>
    <property type="match status" value="1"/>
</dbReference>
<dbReference type="NCBIfam" id="TIGR00418">
    <property type="entry name" value="thrS"/>
    <property type="match status" value="1"/>
</dbReference>
<dbReference type="Gene3D" id="3.30.54.20">
    <property type="match status" value="1"/>
</dbReference>
<comment type="caution">
    <text evidence="15">The sequence shown here is derived from an EMBL/GenBank/DDBJ whole genome shotgun (WGS) entry which is preliminary data.</text>
</comment>
<dbReference type="Pfam" id="PF07973">
    <property type="entry name" value="tRNA_SAD"/>
    <property type="match status" value="1"/>
</dbReference>
<dbReference type="GO" id="GO:0006435">
    <property type="term" value="P:threonyl-tRNA aminoacylation"/>
    <property type="evidence" value="ECO:0007669"/>
    <property type="project" value="UniProtKB-UniRule"/>
</dbReference>
<proteinExistence type="inferred from homology"/>
<dbReference type="GO" id="GO:0005524">
    <property type="term" value="F:ATP binding"/>
    <property type="evidence" value="ECO:0007669"/>
    <property type="project" value="UniProtKB-UniRule"/>
</dbReference>
<dbReference type="PRINTS" id="PR01047">
    <property type="entry name" value="TRNASYNTHTHR"/>
</dbReference>
<dbReference type="InterPro" id="IPR045864">
    <property type="entry name" value="aa-tRNA-synth_II/BPL/LPL"/>
</dbReference>
<keyword evidence="6 13" id="KW-0547">Nucleotide-binding</keyword>
<dbReference type="InterPro" id="IPR047246">
    <property type="entry name" value="ThrRS_anticodon"/>
</dbReference>
<protein>
    <recommendedName>
        <fullName evidence="13">Threonine--tRNA ligase</fullName>
        <ecNumber evidence="13">6.1.1.3</ecNumber>
    </recommendedName>
    <alternativeName>
        <fullName evidence="13">Threonyl-tRNA synthetase</fullName>
        <shortName evidence="13">ThrRS</shortName>
    </alternativeName>
</protein>
<organism evidence="15 16">
    <name type="scientific">candidate division WWE3 bacterium RBG_19FT_COMBO_53_11</name>
    <dbReference type="NCBI Taxonomy" id="1802613"/>
    <lineage>
        <taxon>Bacteria</taxon>
        <taxon>Katanobacteria</taxon>
    </lineage>
</organism>
<evidence type="ECO:0000256" key="11">
    <source>
        <dbReference type="ARBA" id="ARBA00023146"/>
    </source>
</evidence>
<dbReference type="FunFam" id="3.30.980.10:FF:000005">
    <property type="entry name" value="Threonyl-tRNA synthetase, mitochondrial"/>
    <property type="match status" value="1"/>
</dbReference>
<dbReference type="CDD" id="cd00860">
    <property type="entry name" value="ThrRS_anticodon"/>
    <property type="match status" value="1"/>
</dbReference>
<feature type="binding site" evidence="13">
    <location>
        <position position="477"/>
    </location>
    <ligand>
        <name>Zn(2+)</name>
        <dbReference type="ChEBI" id="CHEBI:29105"/>
        <note>catalytic</note>
    </ligand>
</feature>
<comment type="caution">
    <text evidence="13">Lacks conserved residue(s) required for the propagation of feature annotation.</text>
</comment>
<dbReference type="EC" id="6.1.1.3" evidence="13"/>
<dbReference type="FunFam" id="3.40.50.800:FF:000001">
    <property type="entry name" value="Threonine--tRNA ligase"/>
    <property type="match status" value="1"/>
</dbReference>
<dbReference type="AlphaFoldDB" id="A0A1F4UI74"/>
<dbReference type="PANTHER" id="PTHR11451">
    <property type="entry name" value="THREONINE-TRNA LIGASE"/>
    <property type="match status" value="1"/>
</dbReference>
<dbReference type="InterPro" id="IPR002320">
    <property type="entry name" value="Thr-tRNA-ligase_IIa"/>
</dbReference>
<evidence type="ECO:0000313" key="16">
    <source>
        <dbReference type="Proteomes" id="UP000176583"/>
    </source>
</evidence>
<dbReference type="GO" id="GO:0046872">
    <property type="term" value="F:metal ion binding"/>
    <property type="evidence" value="ECO:0007669"/>
    <property type="project" value="UniProtKB-KW"/>
</dbReference>
<evidence type="ECO:0000256" key="8">
    <source>
        <dbReference type="ARBA" id="ARBA00022840"/>
    </source>
</evidence>
<evidence type="ECO:0000256" key="9">
    <source>
        <dbReference type="ARBA" id="ARBA00022884"/>
    </source>
</evidence>
<evidence type="ECO:0000256" key="10">
    <source>
        <dbReference type="ARBA" id="ARBA00022917"/>
    </source>
</evidence>
<comment type="similarity">
    <text evidence="1 13">Belongs to the class-II aminoacyl-tRNA synthetase family.</text>
</comment>
<keyword evidence="10 13" id="KW-0648">Protein biosynthesis</keyword>
<dbReference type="PROSITE" id="PS50862">
    <property type="entry name" value="AA_TRNA_LIGASE_II"/>
    <property type="match status" value="1"/>
</dbReference>
<reference evidence="15 16" key="1">
    <citation type="journal article" date="2016" name="Nat. Commun.">
        <title>Thousands of microbial genomes shed light on interconnected biogeochemical processes in an aquifer system.</title>
        <authorList>
            <person name="Anantharaman K."/>
            <person name="Brown C.T."/>
            <person name="Hug L.A."/>
            <person name="Sharon I."/>
            <person name="Castelle C.J."/>
            <person name="Probst A.J."/>
            <person name="Thomas B.C."/>
            <person name="Singh A."/>
            <person name="Wilkins M.J."/>
            <person name="Karaoz U."/>
            <person name="Brodie E.L."/>
            <person name="Williams K.H."/>
            <person name="Hubbard S.S."/>
            <person name="Banfield J.F."/>
        </authorList>
    </citation>
    <scope>NUCLEOTIDE SEQUENCE [LARGE SCALE GENOMIC DNA]</scope>
</reference>
<keyword evidence="8 13" id="KW-0067">ATP-binding</keyword>
<evidence type="ECO:0000256" key="5">
    <source>
        <dbReference type="ARBA" id="ARBA00022723"/>
    </source>
</evidence>
<dbReference type="Proteomes" id="UP000176583">
    <property type="component" value="Unassembled WGS sequence"/>
</dbReference>
<feature type="binding site" evidence="13">
    <location>
        <position position="296"/>
    </location>
    <ligand>
        <name>Zn(2+)</name>
        <dbReference type="ChEBI" id="CHEBI:29105"/>
        <note>catalytic</note>
    </ligand>
</feature>
<dbReference type="CDD" id="cd00771">
    <property type="entry name" value="ThrRS_core"/>
    <property type="match status" value="1"/>
</dbReference>
<evidence type="ECO:0000256" key="6">
    <source>
        <dbReference type="ARBA" id="ARBA00022741"/>
    </source>
</evidence>
<dbReference type="Gene3D" id="3.30.980.10">
    <property type="entry name" value="Threonyl-trna Synthetase, Chain A, domain 2"/>
    <property type="match status" value="1"/>
</dbReference>
<dbReference type="HAMAP" id="MF_00184">
    <property type="entry name" value="Thr_tRNA_synth"/>
    <property type="match status" value="1"/>
</dbReference>
<dbReference type="SMART" id="SM00863">
    <property type="entry name" value="tRNA_SAD"/>
    <property type="match status" value="1"/>
</dbReference>
<evidence type="ECO:0000313" key="15">
    <source>
        <dbReference type="EMBL" id="OGC44500.1"/>
    </source>
</evidence>
<dbReference type="Pfam" id="PF00587">
    <property type="entry name" value="tRNA-synt_2b"/>
    <property type="match status" value="1"/>
</dbReference>
<dbReference type="InterPro" id="IPR006195">
    <property type="entry name" value="aa-tRNA-synth_II"/>
</dbReference>
<dbReference type="InterPro" id="IPR018163">
    <property type="entry name" value="Thr/Ala-tRNA-synth_IIc_edit"/>
</dbReference>
<evidence type="ECO:0000256" key="7">
    <source>
        <dbReference type="ARBA" id="ARBA00022833"/>
    </source>
</evidence>
<name>A0A1F4UI74_UNCKA</name>
<dbReference type="InterPro" id="IPR036621">
    <property type="entry name" value="Anticodon-bd_dom_sf"/>
</dbReference>
<keyword evidence="2 13" id="KW-0963">Cytoplasm</keyword>
<gene>
    <name evidence="13" type="primary">thrS</name>
    <name evidence="15" type="ORF">A2V54_01200</name>
</gene>
<dbReference type="GO" id="GO:0005737">
    <property type="term" value="C:cytoplasm"/>
    <property type="evidence" value="ECO:0007669"/>
    <property type="project" value="UniProtKB-SubCell"/>
</dbReference>
<dbReference type="InterPro" id="IPR004154">
    <property type="entry name" value="Anticodon-bd"/>
</dbReference>
<keyword evidence="7 13" id="KW-0862">Zinc</keyword>
<keyword evidence="9 13" id="KW-0694">RNA-binding</keyword>
<keyword evidence="11 13" id="KW-0030">Aminoacyl-tRNA synthetase</keyword>
<dbReference type="GO" id="GO:0004829">
    <property type="term" value="F:threonine-tRNA ligase activity"/>
    <property type="evidence" value="ECO:0007669"/>
    <property type="project" value="UniProtKB-UniRule"/>
</dbReference>
<comment type="subcellular location">
    <subcellularLocation>
        <location evidence="13">Cytoplasm</location>
    </subcellularLocation>
</comment>
<dbReference type="GO" id="GO:0000049">
    <property type="term" value="F:tRNA binding"/>
    <property type="evidence" value="ECO:0007669"/>
    <property type="project" value="UniProtKB-KW"/>
</dbReference>
<dbReference type="InterPro" id="IPR012947">
    <property type="entry name" value="tRNA_SAD"/>
</dbReference>
<evidence type="ECO:0000256" key="2">
    <source>
        <dbReference type="ARBA" id="ARBA00022490"/>
    </source>
</evidence>
<dbReference type="Gene3D" id="3.30.930.10">
    <property type="entry name" value="Bira Bifunctional Protein, Domain 2"/>
    <property type="match status" value="1"/>
</dbReference>
<keyword evidence="5 13" id="KW-0479">Metal-binding</keyword>
<dbReference type="SUPFAM" id="SSF55681">
    <property type="entry name" value="Class II aaRS and biotin synthetases"/>
    <property type="match status" value="1"/>
</dbReference>
<keyword evidence="3 13" id="KW-0820">tRNA-binding</keyword>
<feature type="domain" description="Aminoacyl-transfer RNA synthetases class-II family profile" evidence="14">
    <location>
        <begin position="202"/>
        <end position="500"/>
    </location>
</feature>
<accession>A0A1F4UI74</accession>
<dbReference type="SUPFAM" id="SSF52954">
    <property type="entry name" value="Class II aaRS ABD-related"/>
    <property type="match status" value="1"/>
</dbReference>
<dbReference type="Pfam" id="PF03129">
    <property type="entry name" value="HGTP_anticodon"/>
    <property type="match status" value="1"/>
</dbReference>
<evidence type="ECO:0000256" key="4">
    <source>
        <dbReference type="ARBA" id="ARBA00022598"/>
    </source>
</evidence>
<evidence type="ECO:0000256" key="13">
    <source>
        <dbReference type="HAMAP-Rule" id="MF_00184"/>
    </source>
</evidence>
<dbReference type="FunFam" id="3.30.930.10:FF:000002">
    <property type="entry name" value="Threonine--tRNA ligase"/>
    <property type="match status" value="1"/>
</dbReference>
<sequence length="608" mass="70391">MILPVEEKNLESLRHSTAHLLAAAVKNLWPSVKPTIGPAIENGFYYDFDFSDVFGKASSATKGGASFGKTKISEEDLPSIEQKMREILPSWKEFKRVEVSSTEVRKEFHDNPYKIELIEELVQNKEKISIYQSGDFRDLCRGGHTDKPFSDLKNFKLLSIAGAYWRGDEKNPMLTRIYGTVFPTKEELERHLAQLELAKERDHRKIGREMEIFTQSEEVGPGLVLWMPKGNIIKEQLENWAKQTEEEWGYQRVTTPHITKSGLYHISGHLPYYKDDMYPPMKVDDNEEYYLKPMNCPHHHLIYAARPRSYRELPLRLAEFGTCYRYEAAGELFGLLRVRGFAQNDSHIYCTLDQAVDEFVAVMKLHEYYYRSLGITDYYLEMGLRDPKKKAKYHGDEKMWKLAEKLMREAVSKLDIKMIEKTGSAAFYGPKIDFIIRSSVGREFAISTNQIDLYMGDRFKLKYADKDGKEKTPVIIHRAPLGSHERFIGFLIEHFGGDFPVWLAPVQAMVIPISEKFEKYGQEVEGVFKSSGIRVQLDNRDEKMQAKIRDAQLQKIPYMLIIGEREEKGKSVSVRLRDGRDLKEHKLQEVAEKIAEIIGTRGLDIWNE</sequence>
<evidence type="ECO:0000256" key="12">
    <source>
        <dbReference type="ARBA" id="ARBA00049515"/>
    </source>
</evidence>
<dbReference type="InterPro" id="IPR033728">
    <property type="entry name" value="ThrRS_core"/>
</dbReference>
<dbReference type="STRING" id="1802613.A2V54_01200"/>
<comment type="subunit">
    <text evidence="13">Homodimer.</text>
</comment>
<evidence type="ECO:0000259" key="14">
    <source>
        <dbReference type="PROSITE" id="PS50862"/>
    </source>
</evidence>
<dbReference type="EMBL" id="MEUW01000019">
    <property type="protein sequence ID" value="OGC44500.1"/>
    <property type="molecule type" value="Genomic_DNA"/>
</dbReference>
<evidence type="ECO:0000256" key="3">
    <source>
        <dbReference type="ARBA" id="ARBA00022555"/>
    </source>
</evidence>
<comment type="cofactor">
    <cofactor evidence="13">
        <name>Zn(2+)</name>
        <dbReference type="ChEBI" id="CHEBI:29105"/>
    </cofactor>
    <text evidence="13">Binds 1 zinc ion per subunit.</text>
</comment>
<evidence type="ECO:0000256" key="1">
    <source>
        <dbReference type="ARBA" id="ARBA00008226"/>
    </source>
</evidence>
<dbReference type="SUPFAM" id="SSF55186">
    <property type="entry name" value="ThrRS/AlaRS common domain"/>
    <property type="match status" value="1"/>
</dbReference>
<comment type="catalytic activity">
    <reaction evidence="12 13">
        <text>tRNA(Thr) + L-threonine + ATP = L-threonyl-tRNA(Thr) + AMP + diphosphate + H(+)</text>
        <dbReference type="Rhea" id="RHEA:24624"/>
        <dbReference type="Rhea" id="RHEA-COMP:9670"/>
        <dbReference type="Rhea" id="RHEA-COMP:9704"/>
        <dbReference type="ChEBI" id="CHEBI:15378"/>
        <dbReference type="ChEBI" id="CHEBI:30616"/>
        <dbReference type="ChEBI" id="CHEBI:33019"/>
        <dbReference type="ChEBI" id="CHEBI:57926"/>
        <dbReference type="ChEBI" id="CHEBI:78442"/>
        <dbReference type="ChEBI" id="CHEBI:78534"/>
        <dbReference type="ChEBI" id="CHEBI:456215"/>
        <dbReference type="EC" id="6.1.1.3"/>
    </reaction>
</comment>
<feature type="binding site" evidence="13">
    <location>
        <position position="347"/>
    </location>
    <ligand>
        <name>Zn(2+)</name>
        <dbReference type="ChEBI" id="CHEBI:29105"/>
        <note>catalytic</note>
    </ligand>
</feature>
<keyword evidence="4 13" id="KW-0436">Ligase</keyword>
<dbReference type="PANTHER" id="PTHR11451:SF44">
    <property type="entry name" value="THREONINE--TRNA LIGASE, CHLOROPLASTIC_MITOCHONDRIAL 2"/>
    <property type="match status" value="1"/>
</dbReference>
<dbReference type="InterPro" id="IPR002314">
    <property type="entry name" value="aa-tRNA-synt_IIb"/>
</dbReference>